<organism evidence="9 10">
    <name type="scientific">Vitreoscilla massiliensis</name>
    <dbReference type="NCBI Taxonomy" id="1689272"/>
    <lineage>
        <taxon>Bacteria</taxon>
        <taxon>Pseudomonadati</taxon>
        <taxon>Pseudomonadota</taxon>
        <taxon>Betaproteobacteria</taxon>
        <taxon>Neisseriales</taxon>
        <taxon>Neisseriaceae</taxon>
        <taxon>Vitreoscilla</taxon>
    </lineage>
</organism>
<dbReference type="Gene3D" id="1.20.58.340">
    <property type="entry name" value="Magnesium transport protein CorA, transmembrane region"/>
    <property type="match status" value="2"/>
</dbReference>
<gene>
    <name evidence="8 9" type="primary">corA</name>
    <name evidence="9" type="ORF">LVJ82_03940</name>
</gene>
<dbReference type="EMBL" id="CP091511">
    <property type="protein sequence ID" value="UOO90148.1"/>
    <property type="molecule type" value="Genomic_DNA"/>
</dbReference>
<dbReference type="PANTHER" id="PTHR46494">
    <property type="entry name" value="CORA FAMILY METAL ION TRANSPORTER (EUROFUNG)"/>
    <property type="match status" value="1"/>
</dbReference>
<keyword evidence="7 8" id="KW-0472">Membrane</keyword>
<evidence type="ECO:0000313" key="10">
    <source>
        <dbReference type="Proteomes" id="UP000832011"/>
    </source>
</evidence>
<dbReference type="SUPFAM" id="SSF144083">
    <property type="entry name" value="Magnesium transport protein CorA, transmembrane region"/>
    <property type="match status" value="1"/>
</dbReference>
<dbReference type="InterPro" id="IPR045861">
    <property type="entry name" value="CorA_cytoplasmic_dom"/>
</dbReference>
<feature type="transmembrane region" description="Helical" evidence="8">
    <location>
        <begin position="305"/>
        <end position="327"/>
    </location>
</feature>
<proteinExistence type="inferred from homology"/>
<dbReference type="PANTHER" id="PTHR46494:SF1">
    <property type="entry name" value="CORA FAMILY METAL ION TRANSPORTER (EUROFUNG)"/>
    <property type="match status" value="1"/>
</dbReference>
<dbReference type="SUPFAM" id="SSF143865">
    <property type="entry name" value="CorA soluble domain-like"/>
    <property type="match status" value="1"/>
</dbReference>
<dbReference type="RefSeq" id="WP_058355958.1">
    <property type="nucleotide sequence ID" value="NZ_CABKVG010000008.1"/>
</dbReference>
<evidence type="ECO:0000256" key="1">
    <source>
        <dbReference type="ARBA" id="ARBA00004651"/>
    </source>
</evidence>
<reference evidence="9 10" key="1">
    <citation type="journal article" date="2022" name="Res Sq">
        <title>Evolution of multicellular longitudinally dividing oral cavity symbionts (Neisseriaceae).</title>
        <authorList>
            <person name="Nyongesa S."/>
            <person name="Weber P."/>
            <person name="Bernet E."/>
            <person name="Pullido F."/>
            <person name="Nieckarz M."/>
            <person name="Delaby M."/>
            <person name="Nieves C."/>
            <person name="Viehboeck T."/>
            <person name="Krause N."/>
            <person name="Rivera-Millot A."/>
            <person name="Nakamura A."/>
            <person name="Vischer N."/>
            <person name="VanNieuwenhze M."/>
            <person name="Brun Y."/>
            <person name="Cava F."/>
            <person name="Bulgheresi S."/>
            <person name="Veyrier F."/>
        </authorList>
    </citation>
    <scope>NUCLEOTIDE SEQUENCE [LARGE SCALE GENOMIC DNA]</scope>
    <source>
        <strain evidence="9 10">SN4</strain>
    </source>
</reference>
<comment type="function">
    <text evidence="8">Mediates influx of magnesium ions.</text>
</comment>
<dbReference type="InterPro" id="IPR045863">
    <property type="entry name" value="CorA_TM1_TM2"/>
</dbReference>
<name>A0ABY4E490_9NEIS</name>
<evidence type="ECO:0000256" key="2">
    <source>
        <dbReference type="ARBA" id="ARBA00009765"/>
    </source>
</evidence>
<evidence type="ECO:0000256" key="6">
    <source>
        <dbReference type="ARBA" id="ARBA00022989"/>
    </source>
</evidence>
<evidence type="ECO:0000313" key="9">
    <source>
        <dbReference type="EMBL" id="UOO90148.1"/>
    </source>
</evidence>
<keyword evidence="10" id="KW-1185">Reference proteome</keyword>
<evidence type="ECO:0000256" key="3">
    <source>
        <dbReference type="ARBA" id="ARBA00022448"/>
    </source>
</evidence>
<evidence type="ECO:0000256" key="5">
    <source>
        <dbReference type="ARBA" id="ARBA00022692"/>
    </source>
</evidence>
<feature type="transmembrane region" description="Helical" evidence="8">
    <location>
        <begin position="273"/>
        <end position="293"/>
    </location>
</feature>
<evidence type="ECO:0000256" key="8">
    <source>
        <dbReference type="RuleBase" id="RU362010"/>
    </source>
</evidence>
<dbReference type="InterPro" id="IPR004488">
    <property type="entry name" value="Mg/Co-transport_prot_CorA"/>
</dbReference>
<keyword evidence="6 8" id="KW-1133">Transmembrane helix</keyword>
<comment type="subcellular location">
    <subcellularLocation>
        <location evidence="1">Cell membrane</location>
        <topology evidence="1">Multi-pass membrane protein</topology>
    </subcellularLocation>
    <subcellularLocation>
        <location evidence="8">Membrane</location>
        <topology evidence="8">Multi-pass membrane protein</topology>
    </subcellularLocation>
</comment>
<dbReference type="NCBIfam" id="TIGR00383">
    <property type="entry name" value="corA"/>
    <property type="match status" value="1"/>
</dbReference>
<keyword evidence="3 8" id="KW-0813">Transport</keyword>
<keyword evidence="4 8" id="KW-1003">Cell membrane</keyword>
<keyword evidence="8" id="KW-0460">Magnesium</keyword>
<sequence>MDSKTADTGLQVQLHQATPSGDAEVVTDLARDQSVHKPATPHWLNLSGKASLADLQLLLAEYGLHALALEDMASKNQRAKIEDYGDFVFLVLRGVLFQDSQLKTQLLYLIIGKDFLISYQPKSLLMRPVMKQRIAQKPLWYQQNNLEYLMYLYIDCWVDTLMASVETFSTKVDKLDGSLLQIKDTDLLPRLHRMKHDAMRLRRSVVPLRDVLTILMRSDFEVLSDRYHLYLRDTFDHCMQLMENLDFSRDALLTMMEVTLGSQSNRLNRQMRLLTAVSITFMPLTLITGIYGMNFDNMPELHWQYGYFYVLGTIAIIAISSIVFLIYRKWL</sequence>
<evidence type="ECO:0000256" key="7">
    <source>
        <dbReference type="ARBA" id="ARBA00023136"/>
    </source>
</evidence>
<dbReference type="Proteomes" id="UP000832011">
    <property type="component" value="Chromosome"/>
</dbReference>
<keyword evidence="8" id="KW-0406">Ion transport</keyword>
<comment type="similarity">
    <text evidence="2 8">Belongs to the CorA metal ion transporter (MIT) (TC 1.A.35) family.</text>
</comment>
<dbReference type="InterPro" id="IPR002523">
    <property type="entry name" value="MgTranspt_CorA/ZnTranspt_ZntB"/>
</dbReference>
<protein>
    <recommendedName>
        <fullName evidence="8">Magnesium transport protein CorA</fullName>
    </recommendedName>
</protein>
<evidence type="ECO:0000256" key="4">
    <source>
        <dbReference type="ARBA" id="ARBA00022475"/>
    </source>
</evidence>
<keyword evidence="5 8" id="KW-0812">Transmembrane</keyword>
<dbReference type="Pfam" id="PF01544">
    <property type="entry name" value="CorA"/>
    <property type="match status" value="1"/>
</dbReference>
<dbReference type="Gene3D" id="3.30.460.20">
    <property type="entry name" value="CorA soluble domain-like"/>
    <property type="match status" value="1"/>
</dbReference>
<accession>A0ABY4E490</accession>